<evidence type="ECO:0000256" key="4">
    <source>
        <dbReference type="SAM" id="MobiDB-lite"/>
    </source>
</evidence>
<evidence type="ECO:0000259" key="5">
    <source>
        <dbReference type="PROSITE" id="PS50023"/>
    </source>
</evidence>
<feature type="compositionally biased region" description="Polar residues" evidence="4">
    <location>
        <begin position="127"/>
        <end position="157"/>
    </location>
</feature>
<dbReference type="HOGENOM" id="CLU_388304_0_0_1"/>
<dbReference type="STRING" id="294750.A0A095DG98"/>
<name>A0A095DG98_CRYD2</name>
<dbReference type="PANTHER" id="PTHR24216:SF8">
    <property type="entry name" value="PAXILLIN, ISOFORM F"/>
    <property type="match status" value="1"/>
</dbReference>
<feature type="region of interest" description="Disordered" evidence="4">
    <location>
        <begin position="208"/>
        <end position="277"/>
    </location>
</feature>
<dbReference type="Pfam" id="PF00412">
    <property type="entry name" value="LIM"/>
    <property type="match status" value="1"/>
</dbReference>
<feature type="compositionally biased region" description="Low complexity" evidence="4">
    <location>
        <begin position="381"/>
        <end position="394"/>
    </location>
</feature>
<evidence type="ECO:0000313" key="7">
    <source>
        <dbReference type="Proteomes" id="UP000029445"/>
    </source>
</evidence>
<dbReference type="KEGG" id="cdeu:CNBG_5559"/>
<feature type="region of interest" description="Disordered" evidence="4">
    <location>
        <begin position="368"/>
        <end position="408"/>
    </location>
</feature>
<dbReference type="AlphaFoldDB" id="A0A095DG98"/>
<keyword evidence="2 3" id="KW-0862">Zinc</keyword>
<dbReference type="RefSeq" id="XP_062885379.1">
    <property type="nucleotide sequence ID" value="XM_063029424.1"/>
</dbReference>
<accession>A0A095DG98</accession>
<dbReference type="CDD" id="cd08368">
    <property type="entry name" value="LIM"/>
    <property type="match status" value="1"/>
</dbReference>
<reference evidence="6 7" key="1">
    <citation type="journal article" date="2011" name="MBio">
        <title>Genome variation in Cryptococcus gattii, an emerging pathogen of immunocompetent hosts.</title>
        <authorList>
            <person name="D'Souza C.A."/>
            <person name="Kronstad J.W."/>
            <person name="Taylor G."/>
            <person name="Warren R."/>
            <person name="Yuen M."/>
            <person name="Hu G."/>
            <person name="Jung W.H."/>
            <person name="Sham A."/>
            <person name="Kidd S.E."/>
            <person name="Tangen K."/>
            <person name="Lee N."/>
            <person name="Zeilmaker T."/>
            <person name="Sawkins J."/>
            <person name="McVicker G."/>
            <person name="Shah S."/>
            <person name="Gnerre S."/>
            <person name="Griggs A."/>
            <person name="Zeng Q."/>
            <person name="Bartlett K."/>
            <person name="Li W."/>
            <person name="Wang X."/>
            <person name="Heitman J."/>
            <person name="Stajich J.E."/>
            <person name="Fraser J.A."/>
            <person name="Meyer W."/>
            <person name="Carter D."/>
            <person name="Schein J."/>
            <person name="Krzywinski M."/>
            <person name="Kwon-Chung K.J."/>
            <person name="Varma A."/>
            <person name="Wang J."/>
            <person name="Brunham R."/>
            <person name="Fyfe M."/>
            <person name="Ouellette B.F."/>
            <person name="Siddiqui A."/>
            <person name="Marra M."/>
            <person name="Jones S."/>
            <person name="Holt R."/>
            <person name="Birren B.W."/>
            <person name="Galagan J.E."/>
            <person name="Cuomo C.A."/>
        </authorList>
    </citation>
    <scope>NUCLEOTIDE SEQUENCE [LARGE SCALE GENOMIC DNA]</scope>
    <source>
        <strain evidence="6 7">R265</strain>
    </source>
</reference>
<dbReference type="OrthoDB" id="1112565at2759"/>
<dbReference type="InterPro" id="IPR001781">
    <property type="entry name" value="Znf_LIM"/>
</dbReference>
<gene>
    <name evidence="6" type="ORF">CNBG_5559</name>
</gene>
<feature type="compositionally biased region" description="Low complexity" evidence="4">
    <location>
        <begin position="106"/>
        <end position="118"/>
    </location>
</feature>
<dbReference type="EMBL" id="CP025761">
    <property type="protein sequence ID" value="KGB79721.1"/>
    <property type="molecule type" value="Genomic_DNA"/>
</dbReference>
<evidence type="ECO:0000256" key="2">
    <source>
        <dbReference type="ARBA" id="ARBA00022833"/>
    </source>
</evidence>
<evidence type="ECO:0000256" key="1">
    <source>
        <dbReference type="ARBA" id="ARBA00022723"/>
    </source>
</evidence>
<dbReference type="GeneID" id="88181699"/>
<feature type="region of interest" description="Disordered" evidence="4">
    <location>
        <begin position="55"/>
        <end position="166"/>
    </location>
</feature>
<dbReference type="FunFam" id="2.10.110.10:FF:000105">
    <property type="entry name" value="Similar to LIM domain-containing protein"/>
    <property type="match status" value="1"/>
</dbReference>
<feature type="compositionally biased region" description="Polar residues" evidence="4">
    <location>
        <begin position="234"/>
        <end position="267"/>
    </location>
</feature>
<dbReference type="SUPFAM" id="SSF57716">
    <property type="entry name" value="Glucocorticoid receptor-like (DNA-binding domain)"/>
    <property type="match status" value="2"/>
</dbReference>
<dbReference type="Proteomes" id="UP000029445">
    <property type="component" value="Chromosome 3"/>
</dbReference>
<dbReference type="Gene3D" id="2.10.110.10">
    <property type="entry name" value="Cysteine Rich Protein"/>
    <property type="match status" value="2"/>
</dbReference>
<evidence type="ECO:0000313" key="6">
    <source>
        <dbReference type="EMBL" id="KGB79721.1"/>
    </source>
</evidence>
<organism evidence="6 7">
    <name type="scientific">Cryptococcus deuterogattii (strain R265)</name>
    <name type="common">Cryptococcus gattii VGII (strain R265)</name>
    <dbReference type="NCBI Taxonomy" id="294750"/>
    <lineage>
        <taxon>Eukaryota</taxon>
        <taxon>Fungi</taxon>
        <taxon>Dikarya</taxon>
        <taxon>Basidiomycota</taxon>
        <taxon>Agaricomycotina</taxon>
        <taxon>Tremellomycetes</taxon>
        <taxon>Tremellales</taxon>
        <taxon>Cryptococcaceae</taxon>
        <taxon>Cryptococcus</taxon>
        <taxon>Cryptococcus gattii species complex</taxon>
    </lineage>
</organism>
<keyword evidence="3" id="KW-0440">LIM domain</keyword>
<dbReference type="SMART" id="SM00132">
    <property type="entry name" value="LIM"/>
    <property type="match status" value="2"/>
</dbReference>
<sequence>MSLLTPSRPQDAERTSVVLPIVTCSTCAAPTALSSLRDHVCENHLVPRACPRPAQLSIPQSSPSQSQCRPLRQGPAPISIRPPFAGPSSAHPSPTDFTPPRRPSPHNRTPPSRSPNNNFLAGFSPQLRKNSPTNPFFPNSAGSFSSNASIESRQMPDTTGGGESGMAGVGRRAFAAAAWGVRAGVALAASARPQAAVQQAAVSSQLPSQSVSCQEPPQIQPESHHPYTAPLQPSAPTRTLTLTSSPQKSQVAMSQRSASDTQPIRKQSTSSTSSSIVGDSLAEMLTGTVKPSTKRDFFEKVKELDRSNSLMSRNTNSTTDLGDKKLASPIDTTFELDDDYENQPSALPWASPETDQMSRLHIDTKISPAVPRAHQRHPTASSEVSTNSSMSSKSGRYGGASGPESEEVVTPSQSFEGLLDRVDGTFKVDILQQIEEDESEGREVFESSLEKKCFVKEDRESRLPLSDSVSTTTSHIPAIAVPVISPAHNRSEHFNHRRTPSGNSSNYSQYSASAMKSTRRKKTCQKCGTIVGGSKRFVERDGVVLCEQDWKKLYLPSCRKCSLPIEKSAVSSSDGQLKGKWHRACFTCTKCDRPFEGDDFYVLGGKPWCQYHYHEENDTLCSLPSCRQPIEGGCIVLPGQSPQRYHPGHFKCDHRGGASGAQTCRESMHEYYEVDRKRYCERHVGEAVGQRGRNSAIKAEKRRTRLIDLPAA</sequence>
<feature type="domain" description="LIM zinc-binding" evidence="5">
    <location>
        <begin position="556"/>
        <end position="619"/>
    </location>
</feature>
<reference evidence="6 7" key="2">
    <citation type="journal article" date="2018" name="Proc. Natl. Acad. Sci.">
        <title>RNAi is a critical determinant of centromere evolution in closely related fungi.</title>
        <authorList>
            <person name="Yadav V."/>
            <person name="Sun S."/>
            <person name="Billmyre R.B."/>
            <person name="Thimmappa B.C."/>
            <person name="Shea T."/>
            <person name="Lintner R."/>
            <person name="Bakkeren G."/>
            <person name="Cuomo C.A."/>
            <person name="Heitman J."/>
            <person name="Sanyal K."/>
        </authorList>
    </citation>
    <scope>NUCLEOTIDE SEQUENCE [LARGE SCALE GENOMIC DNA]</scope>
    <source>
        <strain evidence="6 7">R265</strain>
    </source>
</reference>
<keyword evidence="1 3" id="KW-0479">Metal-binding</keyword>
<keyword evidence="7" id="KW-1185">Reference proteome</keyword>
<protein>
    <submittedName>
        <fullName evidence="6">LIM domain-containing protein</fullName>
    </submittedName>
</protein>
<dbReference type="CDD" id="cd09397">
    <property type="entry name" value="LIM1_UF1"/>
    <property type="match status" value="1"/>
</dbReference>
<dbReference type="VEuPathDB" id="FungiDB:CNBG_5559"/>
<dbReference type="GO" id="GO:0030695">
    <property type="term" value="F:GTPase regulator activity"/>
    <property type="evidence" value="ECO:0007669"/>
    <property type="project" value="UniProtKB-ARBA"/>
</dbReference>
<dbReference type="GO" id="GO:0046872">
    <property type="term" value="F:metal ion binding"/>
    <property type="evidence" value="ECO:0007669"/>
    <property type="project" value="UniProtKB-KW"/>
</dbReference>
<dbReference type="PROSITE" id="PS50023">
    <property type="entry name" value="LIM_DOMAIN_2"/>
    <property type="match status" value="1"/>
</dbReference>
<feature type="compositionally biased region" description="Low complexity" evidence="4">
    <location>
        <begin position="55"/>
        <end position="73"/>
    </location>
</feature>
<dbReference type="OMA" id="PQMMSFP"/>
<proteinExistence type="predicted"/>
<evidence type="ECO:0000256" key="3">
    <source>
        <dbReference type="PROSITE-ProRule" id="PRU00125"/>
    </source>
</evidence>
<dbReference type="PANTHER" id="PTHR24216">
    <property type="entry name" value="PAXILLIN-RELATED"/>
    <property type="match status" value="1"/>
</dbReference>
<dbReference type="PROSITE" id="PS00478">
    <property type="entry name" value="LIM_DOMAIN_1"/>
    <property type="match status" value="1"/>
</dbReference>